<dbReference type="Pfam" id="PF00112">
    <property type="entry name" value="Peptidase_C1"/>
    <property type="match status" value="1"/>
</dbReference>
<evidence type="ECO:0000256" key="2">
    <source>
        <dbReference type="ARBA" id="ARBA00022670"/>
    </source>
</evidence>
<evidence type="ECO:0000259" key="9">
    <source>
        <dbReference type="SMART" id="SM00848"/>
    </source>
</evidence>
<dbReference type="PROSITE" id="PS00139">
    <property type="entry name" value="THIOL_PROTEASE_CYS"/>
    <property type="match status" value="1"/>
</dbReference>
<dbReference type="SMART" id="SM00848">
    <property type="entry name" value="Inhibitor_I29"/>
    <property type="match status" value="1"/>
</dbReference>
<evidence type="ECO:0000259" key="8">
    <source>
        <dbReference type="SMART" id="SM00645"/>
    </source>
</evidence>
<keyword evidence="2" id="KW-0645">Protease</keyword>
<dbReference type="PROSITE" id="PS00640">
    <property type="entry name" value="THIOL_PROTEASE_ASN"/>
    <property type="match status" value="1"/>
</dbReference>
<feature type="domain" description="Cathepsin propeptide inhibitor" evidence="9">
    <location>
        <begin position="63"/>
        <end position="123"/>
    </location>
</feature>
<keyword evidence="4" id="KW-0788">Thiol protease</keyword>
<dbReference type="FunFam" id="3.90.70.10:FF:000332">
    <property type="entry name" value="Cathepsin L1"/>
    <property type="match status" value="1"/>
</dbReference>
<dbReference type="InterPro" id="IPR000668">
    <property type="entry name" value="Peptidase_C1A_C"/>
</dbReference>
<dbReference type="InterPro" id="IPR039417">
    <property type="entry name" value="Peptidase_C1A_papain-like"/>
</dbReference>
<dbReference type="PANTHER" id="PTHR12411">
    <property type="entry name" value="CYSTEINE PROTEASE FAMILY C1-RELATED"/>
    <property type="match status" value="1"/>
</dbReference>
<protein>
    <submittedName>
        <fullName evidence="10">Cathepsin L-like proteinase</fullName>
    </submittedName>
</protein>
<dbReference type="PRINTS" id="PR00705">
    <property type="entry name" value="PAPAIN"/>
</dbReference>
<comment type="similarity">
    <text evidence="1">Belongs to the peptidase C1 family.</text>
</comment>
<dbReference type="GO" id="GO:0006508">
    <property type="term" value="P:proteolysis"/>
    <property type="evidence" value="ECO:0007669"/>
    <property type="project" value="UniProtKB-KW"/>
</dbReference>
<feature type="non-terminal residue" evidence="10">
    <location>
        <position position="1"/>
    </location>
</feature>
<proteinExistence type="inferred from homology"/>
<keyword evidence="7" id="KW-1133">Transmembrane helix</keyword>
<keyword evidence="3" id="KW-0378">Hydrolase</keyword>
<dbReference type="GO" id="GO:0008234">
    <property type="term" value="F:cysteine-type peptidase activity"/>
    <property type="evidence" value="ECO:0007669"/>
    <property type="project" value="UniProtKB-KW"/>
</dbReference>
<dbReference type="InterPro" id="IPR000169">
    <property type="entry name" value="Pept_cys_AS"/>
</dbReference>
<reference evidence="10" key="1">
    <citation type="submission" date="2016-01" db="EMBL/GenBank/DDBJ databases">
        <title>Reference transcriptome for the parasite Schistocephalus solidus: insights into the molecular evolution of parasitism.</title>
        <authorList>
            <person name="Hebert F.O."/>
            <person name="Grambauer S."/>
            <person name="Barber I."/>
            <person name="Landry C.R."/>
            <person name="Aubin-Horth N."/>
        </authorList>
    </citation>
    <scope>NUCLEOTIDE SEQUENCE</scope>
</reference>
<gene>
    <name evidence="10" type="primary">CATLL</name>
    <name evidence="10" type="ORF">TR114550</name>
</gene>
<dbReference type="Gene3D" id="3.90.70.10">
    <property type="entry name" value="Cysteine proteinases"/>
    <property type="match status" value="1"/>
</dbReference>
<evidence type="ECO:0000256" key="4">
    <source>
        <dbReference type="ARBA" id="ARBA00022807"/>
    </source>
</evidence>
<accession>A0A0X3PW47</accession>
<dbReference type="InterPro" id="IPR013128">
    <property type="entry name" value="Peptidase_C1A"/>
</dbReference>
<dbReference type="InterPro" id="IPR038765">
    <property type="entry name" value="Papain-like_cys_pep_sf"/>
</dbReference>
<evidence type="ECO:0000256" key="3">
    <source>
        <dbReference type="ARBA" id="ARBA00022801"/>
    </source>
</evidence>
<dbReference type="Pfam" id="PF08246">
    <property type="entry name" value="Inhibitor_I29"/>
    <property type="match status" value="1"/>
</dbReference>
<evidence type="ECO:0000256" key="6">
    <source>
        <dbReference type="ARBA" id="ARBA00023157"/>
    </source>
</evidence>
<dbReference type="SMART" id="SM00645">
    <property type="entry name" value="Pept_C1"/>
    <property type="match status" value="1"/>
</dbReference>
<dbReference type="InterPro" id="IPR013201">
    <property type="entry name" value="Prot_inhib_I29"/>
</dbReference>
<keyword evidence="6" id="KW-1015">Disulfide bond</keyword>
<evidence type="ECO:0000256" key="7">
    <source>
        <dbReference type="SAM" id="Phobius"/>
    </source>
</evidence>
<name>A0A0X3PW47_SCHSO</name>
<dbReference type="EMBL" id="GEEE01007160">
    <property type="protein sequence ID" value="JAP56065.1"/>
    <property type="molecule type" value="Transcribed_RNA"/>
</dbReference>
<sequence>LTGLHTCSGTMWPRLQLVILICILVCCLVSLALLVALCNVGFDSGPQKLLQVPAALPHHDLAWLAWKNRLNISFYTIEEEFYRHGVWRKNMEYIRQHNAKYAAGAVLYRMRENQFTHMEHWEFVERHLRSRVEDANEFSDYVFSEGNETLALDDAYAHGNCSSTSMDWRSLSSGSTIKNQRECGACWAFATATVIEWHWAIKMNSTLAVSRQQMVDCVKSNFGCNGGLLENALAYAHSSGLMSDTDYPYRSRVTQCKYDPKRLVLRLKGFEKLSKLKETSLTCILRVKGPIVIGFDASGRGLQHYDTGLFTDLDCDAEYLNHAVVLVGYGVDTAGRKYWIAQNSWSREWGEDGFFRILLGENHCGVAVTPLIPVL</sequence>
<evidence type="ECO:0000256" key="5">
    <source>
        <dbReference type="ARBA" id="ARBA00023145"/>
    </source>
</evidence>
<keyword evidence="5" id="KW-0865">Zymogen</keyword>
<keyword evidence="7" id="KW-0812">Transmembrane</keyword>
<dbReference type="PROSITE" id="PS00639">
    <property type="entry name" value="THIOL_PROTEASE_HIS"/>
    <property type="match status" value="1"/>
</dbReference>
<dbReference type="AlphaFoldDB" id="A0A0X3PW47"/>
<evidence type="ECO:0000313" key="10">
    <source>
        <dbReference type="EMBL" id="JAP56065.1"/>
    </source>
</evidence>
<dbReference type="InterPro" id="IPR025660">
    <property type="entry name" value="Pept_his_AS"/>
</dbReference>
<dbReference type="CDD" id="cd02248">
    <property type="entry name" value="Peptidase_C1A"/>
    <property type="match status" value="1"/>
</dbReference>
<keyword evidence="7" id="KW-0472">Membrane</keyword>
<feature type="transmembrane region" description="Helical" evidence="7">
    <location>
        <begin position="18"/>
        <end position="42"/>
    </location>
</feature>
<evidence type="ECO:0000256" key="1">
    <source>
        <dbReference type="ARBA" id="ARBA00008455"/>
    </source>
</evidence>
<feature type="domain" description="Peptidase C1A papain C-terminal" evidence="8">
    <location>
        <begin position="162"/>
        <end position="374"/>
    </location>
</feature>
<dbReference type="InterPro" id="IPR025661">
    <property type="entry name" value="Pept_asp_AS"/>
</dbReference>
<dbReference type="SUPFAM" id="SSF54001">
    <property type="entry name" value="Cysteine proteinases"/>
    <property type="match status" value="1"/>
</dbReference>
<organism evidence="10">
    <name type="scientific">Schistocephalus solidus</name>
    <name type="common">Tapeworm</name>
    <dbReference type="NCBI Taxonomy" id="70667"/>
    <lineage>
        <taxon>Eukaryota</taxon>
        <taxon>Metazoa</taxon>
        <taxon>Spiralia</taxon>
        <taxon>Lophotrochozoa</taxon>
        <taxon>Platyhelminthes</taxon>
        <taxon>Cestoda</taxon>
        <taxon>Eucestoda</taxon>
        <taxon>Diphyllobothriidea</taxon>
        <taxon>Diphyllobothriidae</taxon>
        <taxon>Schistocephalus</taxon>
    </lineage>
</organism>